<proteinExistence type="predicted"/>
<evidence type="ECO:0000313" key="1">
    <source>
        <dbReference type="EMBL" id="TMS57007.1"/>
    </source>
</evidence>
<gene>
    <name evidence="1" type="ORF">MW7_013645</name>
</gene>
<reference evidence="1" key="1">
    <citation type="submission" date="2019-05" db="EMBL/GenBank/DDBJ databases">
        <title>Revised genome assembly of Burkholderiaceae (previously Ralstonia) sp. PBA.</title>
        <authorList>
            <person name="Gan H.M."/>
        </authorList>
    </citation>
    <scope>NUCLEOTIDE SEQUENCE</scope>
    <source>
        <strain evidence="1">PBA</strain>
    </source>
</reference>
<organism evidence="1 2">
    <name type="scientific">Imbroritus primus</name>
    <dbReference type="NCBI Taxonomy" id="3058603"/>
    <lineage>
        <taxon>Bacteria</taxon>
        <taxon>Pseudomonadati</taxon>
        <taxon>Pseudomonadota</taxon>
        <taxon>Betaproteobacteria</taxon>
        <taxon>Burkholderiales</taxon>
        <taxon>Burkholderiaceae</taxon>
        <taxon>Imbroritus</taxon>
    </lineage>
</organism>
<comment type="caution">
    <text evidence="1">The sequence shown here is derived from an EMBL/GenBank/DDBJ whole genome shotgun (WGS) entry which is preliminary data.</text>
</comment>
<accession>A0ACD3SLD9</accession>
<keyword evidence="2" id="KW-1185">Reference proteome</keyword>
<evidence type="ECO:0000313" key="2">
    <source>
        <dbReference type="Proteomes" id="UP000004277"/>
    </source>
</evidence>
<sequence length="560" mass="63221">MSPLIQDVGSQKFKQLLALEDWEKISRASIASMMRDIFERARPSNDVLIGNDAQEYLANIICHVQKYIINEHCAYGPIRWMWYIRRSPGILFSGNLGTTFAYDRGLAEAISAQFTAADVGEHLCSISFAVDRFTFRHVVRYASRIKALSHLHVLYRLVGKGAVLNVKSPLFFTEENQSISHAVKIYDARHDQMRKFIGSGLGLAIDGISIDEKPQWSEETDALLSMPCTPFLLQIKHPNEGGELIDVKVLAHFSLCHIKIDKIIRPLGRKAGFLPILKRAAAIIQLLMLVPAFLSNLPYALGAILQFGYFFITTKRLQEIFEAHSEDIVSKLRKYVPEFHWADNFLQWHNHLTSVKASPWPFSAGNFLRAQGDMCLIDISGATSALLHSLEAHRSSDLSNLRGEVFESQCQDLIDATVWAPPAEQRALRGRQLRQNGSYLTDIDAIGVKDRTLLLISCKSIIYDREYDQGVFHVIRNARSTVDEAVISWAAVIQKLTSQSQGDNFDFSEFDEIIGVVCTPFVVYSEAELTLAFIKSNLRACSSMDELWVWLSKEECDIQD</sequence>
<dbReference type="EMBL" id="AKCV02000025">
    <property type="protein sequence ID" value="TMS57007.1"/>
    <property type="molecule type" value="Genomic_DNA"/>
</dbReference>
<protein>
    <submittedName>
        <fullName evidence="1">Uncharacterized protein</fullName>
    </submittedName>
</protein>
<name>A0ACD3SLD9_9BURK</name>
<dbReference type="Proteomes" id="UP000004277">
    <property type="component" value="Unassembled WGS sequence"/>
</dbReference>